<protein>
    <submittedName>
        <fullName evidence="15">G-protein coupled receptor 55 isoform X1</fullName>
    </submittedName>
</protein>
<keyword evidence="8" id="KW-0325">Glycoprotein</keyword>
<gene>
    <name evidence="15" type="primary">GPR55</name>
</gene>
<accession>A0A8U0N9Y0</accession>
<feature type="region of interest" description="Disordered" evidence="11">
    <location>
        <begin position="21"/>
        <end position="45"/>
    </location>
</feature>
<dbReference type="RefSeq" id="XP_004773504.2">
    <property type="nucleotide sequence ID" value="XM_004773447.3"/>
</dbReference>
<dbReference type="GeneID" id="101675293"/>
<evidence type="ECO:0000256" key="3">
    <source>
        <dbReference type="ARBA" id="ARBA00022692"/>
    </source>
</evidence>
<feature type="compositionally biased region" description="Polar residues" evidence="11">
    <location>
        <begin position="24"/>
        <end position="33"/>
    </location>
</feature>
<sequence length="361" mass="40624">MRKPSPREGSGSLRSRLVTKLGGQMTSRSSLSCTGPPAGKNMSPQLNKNQSCSFDEVDELMKTVQLAVHIPTFLLGLLLNALAIRGFSSFLKKRWPDYAATSIYMINLAVFDLLLVLSLPFKMALSNVRATPPFFCTLVECFYFVSMYGSVFTICFISLDRFLAIQYPFLVSHLRSPRKILGICGTIWVLVWAGSIPIYSFHGKVEKYTCFHNMSDGTWSAKVFFPLEVFGFLLPMGVIGFCSSRSICILVGRRDLTQDWVQKKACIWTIAASLAVFVVSFLPIHLGFFLQFLVRNGFIVECSSKQSISLFLQLSMCFSNVNCCLDVFCYYFVIKELRMDIMAPRPSRAQLVLQDTMTTRG</sequence>
<keyword evidence="2" id="KW-1003">Cell membrane</keyword>
<evidence type="ECO:0000256" key="7">
    <source>
        <dbReference type="ARBA" id="ARBA00023170"/>
    </source>
</evidence>
<evidence type="ECO:0000259" key="13">
    <source>
        <dbReference type="PROSITE" id="PS50262"/>
    </source>
</evidence>
<feature type="transmembrane region" description="Helical" evidence="12">
    <location>
        <begin position="180"/>
        <end position="203"/>
    </location>
</feature>
<evidence type="ECO:0000256" key="1">
    <source>
        <dbReference type="ARBA" id="ARBA00004651"/>
    </source>
</evidence>
<proteinExistence type="inferred from homology"/>
<evidence type="ECO:0000256" key="2">
    <source>
        <dbReference type="ARBA" id="ARBA00022475"/>
    </source>
</evidence>
<dbReference type="GO" id="GO:0007200">
    <property type="term" value="P:phospholipase C-activating G protein-coupled receptor signaling pathway"/>
    <property type="evidence" value="ECO:0007669"/>
    <property type="project" value="TreeGrafter"/>
</dbReference>
<dbReference type="PROSITE" id="PS00237">
    <property type="entry name" value="G_PROTEIN_RECEP_F1_1"/>
    <property type="match status" value="1"/>
</dbReference>
<dbReference type="Pfam" id="PF00001">
    <property type="entry name" value="7tm_1"/>
    <property type="match status" value="1"/>
</dbReference>
<dbReference type="SUPFAM" id="SSF81321">
    <property type="entry name" value="Family A G protein-coupled receptor-like"/>
    <property type="match status" value="1"/>
</dbReference>
<evidence type="ECO:0000313" key="14">
    <source>
        <dbReference type="Proteomes" id="UP000000715"/>
    </source>
</evidence>
<evidence type="ECO:0000256" key="4">
    <source>
        <dbReference type="ARBA" id="ARBA00022989"/>
    </source>
</evidence>
<dbReference type="InterPro" id="IPR017452">
    <property type="entry name" value="GPCR_Rhodpsn_7TM"/>
</dbReference>
<keyword evidence="5 10" id="KW-0297">G-protein coupled receptor</keyword>
<dbReference type="GO" id="GO:0004949">
    <property type="term" value="F:cannabinoid receptor activity"/>
    <property type="evidence" value="ECO:0007669"/>
    <property type="project" value="TreeGrafter"/>
</dbReference>
<dbReference type="GO" id="GO:0035025">
    <property type="term" value="P:positive regulation of Rho protein signal transduction"/>
    <property type="evidence" value="ECO:0007669"/>
    <property type="project" value="TreeGrafter"/>
</dbReference>
<reference evidence="15" key="1">
    <citation type="submission" date="2025-08" db="UniProtKB">
        <authorList>
            <consortium name="RefSeq"/>
        </authorList>
    </citation>
    <scope>IDENTIFICATION</scope>
    <source>
        <tissue evidence="15">Brain</tissue>
    </source>
</reference>
<keyword evidence="7 10" id="KW-0675">Receptor</keyword>
<dbReference type="PANTHER" id="PTHR24232">
    <property type="entry name" value="G-PROTEIN COUPLED RECEPTOR"/>
    <property type="match status" value="1"/>
</dbReference>
<feature type="transmembrane region" description="Helical" evidence="12">
    <location>
        <begin position="99"/>
        <end position="121"/>
    </location>
</feature>
<keyword evidence="9 10" id="KW-0807">Transducer</keyword>
<dbReference type="PROSITE" id="PS50262">
    <property type="entry name" value="G_PROTEIN_RECEP_F1_2"/>
    <property type="match status" value="1"/>
</dbReference>
<dbReference type="FunFam" id="1.20.1070.10:FF:000142">
    <property type="entry name" value="G protein-coupled receptor 55"/>
    <property type="match status" value="1"/>
</dbReference>
<feature type="transmembrane region" description="Helical" evidence="12">
    <location>
        <begin position="141"/>
        <end position="159"/>
    </location>
</feature>
<feature type="transmembrane region" description="Helical" evidence="12">
    <location>
        <begin position="66"/>
        <end position="87"/>
    </location>
</feature>
<evidence type="ECO:0000256" key="5">
    <source>
        <dbReference type="ARBA" id="ARBA00023040"/>
    </source>
</evidence>
<evidence type="ECO:0000256" key="6">
    <source>
        <dbReference type="ARBA" id="ARBA00023136"/>
    </source>
</evidence>
<feature type="transmembrane region" description="Helical" evidence="12">
    <location>
        <begin position="265"/>
        <end position="290"/>
    </location>
</feature>
<dbReference type="Proteomes" id="UP000000715">
    <property type="component" value="Unplaced"/>
</dbReference>
<evidence type="ECO:0000256" key="12">
    <source>
        <dbReference type="SAM" id="Phobius"/>
    </source>
</evidence>
<dbReference type="KEGG" id="mpuf:101675293"/>
<organism evidence="14 15">
    <name type="scientific">Mustela putorius furo</name>
    <name type="common">European domestic ferret</name>
    <name type="synonym">Mustela furo</name>
    <dbReference type="NCBI Taxonomy" id="9669"/>
    <lineage>
        <taxon>Eukaryota</taxon>
        <taxon>Metazoa</taxon>
        <taxon>Chordata</taxon>
        <taxon>Craniata</taxon>
        <taxon>Vertebrata</taxon>
        <taxon>Euteleostomi</taxon>
        <taxon>Mammalia</taxon>
        <taxon>Eutheria</taxon>
        <taxon>Laurasiatheria</taxon>
        <taxon>Carnivora</taxon>
        <taxon>Caniformia</taxon>
        <taxon>Musteloidea</taxon>
        <taxon>Mustelidae</taxon>
        <taxon>Mustelinae</taxon>
        <taxon>Mustela</taxon>
    </lineage>
</organism>
<keyword evidence="4 12" id="KW-1133">Transmembrane helix</keyword>
<dbReference type="Gene3D" id="1.20.1070.10">
    <property type="entry name" value="Rhodopsin 7-helix transmembrane proteins"/>
    <property type="match status" value="1"/>
</dbReference>
<comment type="subcellular location">
    <subcellularLocation>
        <location evidence="1">Cell membrane</location>
        <topology evidence="1">Multi-pass membrane protein</topology>
    </subcellularLocation>
</comment>
<name>A0A8U0N9Y0_MUSPF</name>
<dbReference type="GO" id="GO:0005886">
    <property type="term" value="C:plasma membrane"/>
    <property type="evidence" value="ECO:0007669"/>
    <property type="project" value="UniProtKB-SubCell"/>
</dbReference>
<evidence type="ECO:0000256" key="10">
    <source>
        <dbReference type="RuleBase" id="RU000688"/>
    </source>
</evidence>
<dbReference type="OrthoDB" id="9447539at2759"/>
<feature type="transmembrane region" description="Helical" evidence="12">
    <location>
        <begin position="223"/>
        <end position="244"/>
    </location>
</feature>
<feature type="domain" description="G-protein coupled receptors family 1 profile" evidence="13">
    <location>
        <begin position="79"/>
        <end position="330"/>
    </location>
</feature>
<keyword evidence="14" id="KW-1185">Reference proteome</keyword>
<evidence type="ECO:0000256" key="11">
    <source>
        <dbReference type="SAM" id="MobiDB-lite"/>
    </source>
</evidence>
<dbReference type="PRINTS" id="PR00237">
    <property type="entry name" value="GPCRRHODOPSN"/>
</dbReference>
<evidence type="ECO:0000256" key="8">
    <source>
        <dbReference type="ARBA" id="ARBA00023180"/>
    </source>
</evidence>
<keyword evidence="6 12" id="KW-0472">Membrane</keyword>
<dbReference type="AlphaFoldDB" id="A0A8U0N9Y0"/>
<dbReference type="InterPro" id="IPR000276">
    <property type="entry name" value="GPCR_Rhodpsn"/>
</dbReference>
<feature type="transmembrane region" description="Helical" evidence="12">
    <location>
        <begin position="310"/>
        <end position="333"/>
    </location>
</feature>
<comment type="similarity">
    <text evidence="10">Belongs to the G-protein coupled receptor 1 family.</text>
</comment>
<evidence type="ECO:0000256" key="9">
    <source>
        <dbReference type="ARBA" id="ARBA00023224"/>
    </source>
</evidence>
<evidence type="ECO:0000313" key="15">
    <source>
        <dbReference type="RefSeq" id="XP_004773504.2"/>
    </source>
</evidence>
<dbReference type="CTD" id="9290"/>
<dbReference type="PANTHER" id="PTHR24232:SF56">
    <property type="entry name" value="G-PROTEIN COUPLED RECEPTOR 55"/>
    <property type="match status" value="1"/>
</dbReference>
<keyword evidence="3 10" id="KW-0812">Transmembrane</keyword>